<evidence type="ECO:0000313" key="2">
    <source>
        <dbReference type="Proteomes" id="UP001601627"/>
    </source>
</evidence>
<dbReference type="EMBL" id="JBHVZQ010000005">
    <property type="protein sequence ID" value="MFF1273597.1"/>
    <property type="molecule type" value="Genomic_DNA"/>
</dbReference>
<dbReference type="RefSeq" id="WP_388234027.1">
    <property type="nucleotide sequence ID" value="NZ_JBHVZQ010000005.1"/>
</dbReference>
<protein>
    <submittedName>
        <fullName evidence="1">Uncharacterized protein</fullName>
    </submittedName>
</protein>
<accession>A0ABW6Q3C8</accession>
<organism evidence="1 2">
    <name type="scientific">Streptomyces marokkonensis</name>
    <dbReference type="NCBI Taxonomy" id="324855"/>
    <lineage>
        <taxon>Bacteria</taxon>
        <taxon>Bacillati</taxon>
        <taxon>Actinomycetota</taxon>
        <taxon>Actinomycetes</taxon>
        <taxon>Kitasatosporales</taxon>
        <taxon>Streptomycetaceae</taxon>
        <taxon>Streptomyces</taxon>
    </lineage>
</organism>
<comment type="caution">
    <text evidence="1">The sequence shown here is derived from an EMBL/GenBank/DDBJ whole genome shotgun (WGS) entry which is preliminary data.</text>
</comment>
<evidence type="ECO:0000313" key="1">
    <source>
        <dbReference type="EMBL" id="MFF1273597.1"/>
    </source>
</evidence>
<keyword evidence="2" id="KW-1185">Reference proteome</keyword>
<dbReference type="Proteomes" id="UP001601627">
    <property type="component" value="Unassembled WGS sequence"/>
</dbReference>
<reference evidence="1 2" key="1">
    <citation type="submission" date="2024-09" db="EMBL/GenBank/DDBJ databases">
        <title>The Natural Products Discovery Center: Release of the First 8490 Sequenced Strains for Exploring Actinobacteria Biosynthetic Diversity.</title>
        <authorList>
            <person name="Kalkreuter E."/>
            <person name="Kautsar S.A."/>
            <person name="Yang D."/>
            <person name="Bader C.D."/>
            <person name="Teijaro C.N."/>
            <person name="Fluegel L."/>
            <person name="Davis C.M."/>
            <person name="Simpson J.R."/>
            <person name="Lauterbach L."/>
            <person name="Steele A.D."/>
            <person name="Gui C."/>
            <person name="Meng S."/>
            <person name="Li G."/>
            <person name="Viehrig K."/>
            <person name="Ye F."/>
            <person name="Su P."/>
            <person name="Kiefer A.F."/>
            <person name="Nichols A."/>
            <person name="Cepeda A.J."/>
            <person name="Yan W."/>
            <person name="Fan B."/>
            <person name="Jiang Y."/>
            <person name="Adhikari A."/>
            <person name="Zheng C.-J."/>
            <person name="Schuster L."/>
            <person name="Cowan T.M."/>
            <person name="Smanski M.J."/>
            <person name="Chevrette M.G."/>
            <person name="De Carvalho L.P.S."/>
            <person name="Shen B."/>
        </authorList>
    </citation>
    <scope>NUCLEOTIDE SEQUENCE [LARGE SCALE GENOMIC DNA]</scope>
    <source>
        <strain evidence="1 2">NPDC058328</strain>
    </source>
</reference>
<sequence length="78" mass="7867">MGRVAALGERSRVTGWALAGAVVLVADDAETVRRLWQGLPDGIDLVILTAAAAEALEAAPAAPAAPGGRRPLTAVMPP</sequence>
<gene>
    <name evidence="1" type="ORF">ACFVZC_09340</name>
</gene>
<name>A0ABW6Q3C8_9ACTN</name>
<proteinExistence type="predicted"/>